<geneLocation type="plasmid" evidence="3">
    <name>p_nc_yfy_nt001</name>
</geneLocation>
<keyword evidence="1" id="KW-1133">Transmembrane helix</keyword>
<keyword evidence="1" id="KW-0472">Membrane</keyword>
<dbReference type="KEGG" id="ntp:CRH09_39880"/>
<accession>A0A291RZ23</accession>
<dbReference type="EMBL" id="CP023779">
    <property type="protein sequence ID" value="ATL72532.1"/>
    <property type="molecule type" value="Genomic_DNA"/>
</dbReference>
<dbReference type="Proteomes" id="UP000221961">
    <property type="component" value="Plasmid p_NC_YFY_NT001"/>
</dbReference>
<proteinExistence type="predicted"/>
<evidence type="ECO:0000313" key="2">
    <source>
        <dbReference type="EMBL" id="ATL72532.1"/>
    </source>
</evidence>
<reference evidence="2 3" key="1">
    <citation type="submission" date="2017-10" db="EMBL/GenBank/DDBJ databases">
        <title>Comparative genomics between pathogenic Norcardia.</title>
        <authorList>
            <person name="Zeng L."/>
        </authorList>
    </citation>
    <scope>NUCLEOTIDE SEQUENCE [LARGE SCALE GENOMIC DNA]</scope>
    <source>
        <strain evidence="2 3">NC_YFY_NT001</strain>
        <plasmid evidence="3">p_nc_yfy_nt001</plasmid>
    </source>
</reference>
<evidence type="ECO:0000313" key="3">
    <source>
        <dbReference type="Proteomes" id="UP000221961"/>
    </source>
</evidence>
<keyword evidence="1" id="KW-0812">Transmembrane</keyword>
<name>A0A291RZ23_9NOCA</name>
<sequence length="77" mass="8752">MSNMARRTRVTVVSDKPDRSAIPAFESLQLRPVRSSAAAAMTSATFMYVFLATPPPVFFRPPRFLMRIGRIVRYCRS</sequence>
<protein>
    <submittedName>
        <fullName evidence="2">Uncharacterized protein</fullName>
    </submittedName>
</protein>
<feature type="transmembrane region" description="Helical" evidence="1">
    <location>
        <begin position="37"/>
        <end position="59"/>
    </location>
</feature>
<gene>
    <name evidence="2" type="ORF">CRH09_39880</name>
</gene>
<evidence type="ECO:0000256" key="1">
    <source>
        <dbReference type="SAM" id="Phobius"/>
    </source>
</evidence>
<dbReference type="AlphaFoldDB" id="A0A291RZ23"/>
<keyword evidence="2" id="KW-0614">Plasmid</keyword>
<organism evidence="2 3">
    <name type="scientific">Nocardia terpenica</name>
    <dbReference type="NCBI Taxonomy" id="455432"/>
    <lineage>
        <taxon>Bacteria</taxon>
        <taxon>Bacillati</taxon>
        <taxon>Actinomycetota</taxon>
        <taxon>Actinomycetes</taxon>
        <taxon>Mycobacteriales</taxon>
        <taxon>Nocardiaceae</taxon>
        <taxon>Nocardia</taxon>
    </lineage>
</organism>